<name>A0A7W1XUR9_9BACL</name>
<reference evidence="4 5" key="1">
    <citation type="submission" date="2020-07" db="EMBL/GenBank/DDBJ databases">
        <title>Thermoactinomyces phylogeny.</title>
        <authorList>
            <person name="Dunlap C."/>
        </authorList>
    </citation>
    <scope>NUCLEOTIDE SEQUENCE [LARGE SCALE GENOMIC DNA]</scope>
    <source>
        <strain evidence="4 5">AMNI-1</strain>
    </source>
</reference>
<feature type="binding site" evidence="2">
    <location>
        <position position="97"/>
    </location>
    <ligand>
        <name>substrate</name>
    </ligand>
</feature>
<proteinExistence type="predicted"/>
<dbReference type="InterPro" id="IPR051044">
    <property type="entry name" value="MAG_DAG_Lipase"/>
</dbReference>
<keyword evidence="4" id="KW-0378">Hydrolase</keyword>
<evidence type="ECO:0000256" key="1">
    <source>
        <dbReference type="PIRSR" id="PIRSR017388-1"/>
    </source>
</evidence>
<feature type="active site" description="Charge relay system" evidence="1">
    <location>
        <position position="225"/>
    </location>
</feature>
<dbReference type="SUPFAM" id="SSF53474">
    <property type="entry name" value="alpha/beta-Hydrolases"/>
    <property type="match status" value="1"/>
</dbReference>
<dbReference type="Gene3D" id="3.40.50.1820">
    <property type="entry name" value="alpha/beta hydrolase"/>
    <property type="match status" value="1"/>
</dbReference>
<dbReference type="EMBL" id="JACEOL010000064">
    <property type="protein sequence ID" value="MBA4603659.1"/>
    <property type="molecule type" value="Genomic_DNA"/>
</dbReference>
<dbReference type="Proteomes" id="UP000538292">
    <property type="component" value="Unassembled WGS sequence"/>
</dbReference>
<dbReference type="InterPro" id="IPR012354">
    <property type="entry name" value="Esterase_lipase"/>
</dbReference>
<dbReference type="PIRSF" id="PIRSF017388">
    <property type="entry name" value="Esterase_lipase"/>
    <property type="match status" value="1"/>
</dbReference>
<dbReference type="RefSeq" id="WP_181742133.1">
    <property type="nucleotide sequence ID" value="NZ_JACEOL010000064.1"/>
</dbReference>
<protein>
    <submittedName>
        <fullName evidence="4">Alpha/beta fold hydrolase</fullName>
    </submittedName>
</protein>
<feature type="active site" description="Nucleophile" evidence="1">
    <location>
        <position position="96"/>
    </location>
</feature>
<dbReference type="InterPro" id="IPR022742">
    <property type="entry name" value="Hydrolase_4"/>
</dbReference>
<feature type="active site" description="Charge relay system" evidence="1">
    <location>
        <position position="195"/>
    </location>
</feature>
<evidence type="ECO:0000313" key="4">
    <source>
        <dbReference type="EMBL" id="MBA4603659.1"/>
    </source>
</evidence>
<keyword evidence="5" id="KW-1185">Reference proteome</keyword>
<comment type="caution">
    <text evidence="4">The sequence shown here is derived from an EMBL/GenBank/DDBJ whole genome shotgun (WGS) entry which is preliminary data.</text>
</comment>
<feature type="domain" description="Serine aminopeptidase S33" evidence="3">
    <location>
        <begin position="20"/>
        <end position="232"/>
    </location>
</feature>
<sequence>MKVIQRSPEPFYYSGGKTGILIIHGFTGTPSELRPMGEYFRDKGYTVYAPLLAGHGTSPEEMEKTGWRDWWQSTLDAYDRLRTENNLDHLFVAGLSMGGVLSLLLAAKKPVTGVISMCAPVWVRDRRAFLAGIAYPFYRYKLNHKHRDPDIEAHLVHYDRTPVKSVGELNRLLQRLKRCLPWVVVPALVIQSRNDETIQPRSASHIYEKISSKVKYLSWYEKSSHIITVDKERRKLFSEVDQFIRQVSSSSTNGEK</sequence>
<accession>A0A7W1XUR9</accession>
<evidence type="ECO:0000259" key="3">
    <source>
        <dbReference type="Pfam" id="PF12146"/>
    </source>
</evidence>
<dbReference type="GO" id="GO:0052689">
    <property type="term" value="F:carboxylic ester hydrolase activity"/>
    <property type="evidence" value="ECO:0007669"/>
    <property type="project" value="InterPro"/>
</dbReference>
<feature type="binding site" evidence="2">
    <location>
        <position position="26"/>
    </location>
    <ligand>
        <name>substrate</name>
    </ligand>
</feature>
<gene>
    <name evidence="4" type="ORF">H2C83_15435</name>
</gene>
<evidence type="ECO:0000256" key="2">
    <source>
        <dbReference type="PIRSR" id="PIRSR017388-2"/>
    </source>
</evidence>
<dbReference type="PANTHER" id="PTHR11614">
    <property type="entry name" value="PHOSPHOLIPASE-RELATED"/>
    <property type="match status" value="1"/>
</dbReference>
<dbReference type="Pfam" id="PF12146">
    <property type="entry name" value="Hydrolase_4"/>
    <property type="match status" value="1"/>
</dbReference>
<dbReference type="InterPro" id="IPR029058">
    <property type="entry name" value="AB_hydrolase_fold"/>
</dbReference>
<organism evidence="4 5">
    <name type="scientific">Thermoactinomyces mirandus</name>
    <dbReference type="NCBI Taxonomy" id="2756294"/>
    <lineage>
        <taxon>Bacteria</taxon>
        <taxon>Bacillati</taxon>
        <taxon>Bacillota</taxon>
        <taxon>Bacilli</taxon>
        <taxon>Bacillales</taxon>
        <taxon>Thermoactinomycetaceae</taxon>
        <taxon>Thermoactinomyces</taxon>
    </lineage>
</organism>
<evidence type="ECO:0000313" key="5">
    <source>
        <dbReference type="Proteomes" id="UP000538292"/>
    </source>
</evidence>
<dbReference type="AlphaFoldDB" id="A0A7W1XUR9"/>